<dbReference type="RefSeq" id="WP_264774809.1">
    <property type="nucleotide sequence ID" value="NZ_AP026560.1"/>
</dbReference>
<gene>
    <name evidence="1" type="ORF">DAETH_20650</name>
</gene>
<protein>
    <submittedName>
        <fullName evidence="1">Uncharacterized protein</fullName>
    </submittedName>
</protein>
<dbReference type="Gene3D" id="1.50.10.20">
    <property type="match status" value="1"/>
</dbReference>
<evidence type="ECO:0000313" key="2">
    <source>
        <dbReference type="Proteomes" id="UP001064971"/>
    </source>
</evidence>
<organism evidence="1 2">
    <name type="scientific">Deinococcus aetherius</name>
    <dbReference type="NCBI Taxonomy" id="200252"/>
    <lineage>
        <taxon>Bacteria</taxon>
        <taxon>Thermotogati</taxon>
        <taxon>Deinococcota</taxon>
        <taxon>Deinococci</taxon>
        <taxon>Deinococcales</taxon>
        <taxon>Deinococcaceae</taxon>
        <taxon>Deinococcus</taxon>
    </lineage>
</organism>
<reference evidence="1" key="1">
    <citation type="submission" date="2022-07" db="EMBL/GenBank/DDBJ databases">
        <title>Complete Genome Sequence of the Radioresistant Bacterium Deinococcus aetherius ST0316, Isolated from the Air Dust collected in Lower Stratosphere above Japan.</title>
        <authorList>
            <person name="Satoh K."/>
            <person name="Hagiwara K."/>
            <person name="Katsumata K."/>
            <person name="Kubo A."/>
            <person name="Yokobori S."/>
            <person name="Yamagishi A."/>
            <person name="Oono Y."/>
            <person name="Narumi I."/>
        </authorList>
    </citation>
    <scope>NUCLEOTIDE SEQUENCE</scope>
    <source>
        <strain evidence="1">ST0316</strain>
    </source>
</reference>
<proteinExistence type="predicted"/>
<accession>A0ABM8AE82</accession>
<dbReference type="InterPro" id="IPR008930">
    <property type="entry name" value="Terpenoid_cyclase/PrenylTrfase"/>
</dbReference>
<name>A0ABM8AE82_9DEIO</name>
<dbReference type="Proteomes" id="UP001064971">
    <property type="component" value="Chromosome"/>
</dbReference>
<sequence>MTPLADARLSPEAFARARAFLLDRGRPLEQARFRHDFEGGAVGEVLDALRAYRNPDGGFGHALEPDVRAPGSSVLATSVALEVLHSLNVGAEEPLLRGAVTWLRSQLRADPHGTVWPFLPPEAEAAPHAPWWNQGKEGQLEATFGGFRVNPRAGIVARLHRWPGLTPDVLPEGLLALLTVETRDDILAGLEPGDVNGHVVASVFAQEPEVPELHRAPVLDYLDEVLPGRVQRDPHDFAEHGLNPLDVAPTPASPLARAVTEPLAAALTHLLTSQAEDGSWGPNWSWGGQFPEVWPQAEQDWRSVRTLEALLTLRAWGRLEPGL</sequence>
<evidence type="ECO:0000313" key="1">
    <source>
        <dbReference type="EMBL" id="BDP42096.1"/>
    </source>
</evidence>
<dbReference type="EMBL" id="AP026560">
    <property type="protein sequence ID" value="BDP42096.1"/>
    <property type="molecule type" value="Genomic_DNA"/>
</dbReference>
<keyword evidence="2" id="KW-1185">Reference proteome</keyword>
<dbReference type="SUPFAM" id="SSF48239">
    <property type="entry name" value="Terpenoid cyclases/Protein prenyltransferases"/>
    <property type="match status" value="1"/>
</dbReference>